<keyword evidence="2" id="KW-1185">Reference proteome</keyword>
<evidence type="ECO:0000313" key="2">
    <source>
        <dbReference type="Proteomes" id="UP000245768"/>
    </source>
</evidence>
<dbReference type="InParanoid" id="A0A316YGH0"/>
<sequence>MGIHGSEGNVPLRLSVLHCIVHHFVLLFLSAAGLYLTLIFSSLLVVVVVILFTIASPHFSPLPALVFIVVFLAQNATIRGSSSPGICSSSTPSSRLRLLLVEHASVLRLDIVLIITEISIFVKRLSLFLCVDPYVLFLFGPSSSSPVGVVFVRSRHTEPPLQLSASSFEIMDPGLPHIPLLLEPPVNGKLQNAARALKSLKECV</sequence>
<reference evidence="1 2" key="1">
    <citation type="journal article" date="2018" name="Mol. Biol. Evol.">
        <title>Broad Genomic Sampling Reveals a Smut Pathogenic Ancestry of the Fungal Clade Ustilaginomycotina.</title>
        <authorList>
            <person name="Kijpornyongpan T."/>
            <person name="Mondo S.J."/>
            <person name="Barry K."/>
            <person name="Sandor L."/>
            <person name="Lee J."/>
            <person name="Lipzen A."/>
            <person name="Pangilinan J."/>
            <person name="LaButti K."/>
            <person name="Hainaut M."/>
            <person name="Henrissat B."/>
            <person name="Grigoriev I.V."/>
            <person name="Spatafora J.W."/>
            <person name="Aime M.C."/>
        </authorList>
    </citation>
    <scope>NUCLEOTIDE SEQUENCE [LARGE SCALE GENOMIC DNA]</scope>
    <source>
        <strain evidence="1 2">MCA 4198</strain>
    </source>
</reference>
<protein>
    <submittedName>
        <fullName evidence="1">Uncharacterized protein</fullName>
    </submittedName>
</protein>
<accession>A0A316YGH0</accession>
<gene>
    <name evidence="1" type="ORF">FA10DRAFT_158550</name>
</gene>
<dbReference type="Proteomes" id="UP000245768">
    <property type="component" value="Unassembled WGS sequence"/>
</dbReference>
<dbReference type="EMBL" id="KZ819638">
    <property type="protein sequence ID" value="PWN88262.1"/>
    <property type="molecule type" value="Genomic_DNA"/>
</dbReference>
<evidence type="ECO:0000313" key="1">
    <source>
        <dbReference type="EMBL" id="PWN88262.1"/>
    </source>
</evidence>
<organism evidence="1 2">
    <name type="scientific">Acaromyces ingoldii</name>
    <dbReference type="NCBI Taxonomy" id="215250"/>
    <lineage>
        <taxon>Eukaryota</taxon>
        <taxon>Fungi</taxon>
        <taxon>Dikarya</taxon>
        <taxon>Basidiomycota</taxon>
        <taxon>Ustilaginomycotina</taxon>
        <taxon>Exobasidiomycetes</taxon>
        <taxon>Exobasidiales</taxon>
        <taxon>Cryptobasidiaceae</taxon>
        <taxon>Acaromyces</taxon>
    </lineage>
</organism>
<name>A0A316YGH0_9BASI</name>
<dbReference type="AlphaFoldDB" id="A0A316YGH0"/>
<dbReference type="GeneID" id="37040058"/>
<dbReference type="RefSeq" id="XP_025375460.1">
    <property type="nucleotide sequence ID" value="XM_025518142.1"/>
</dbReference>
<proteinExistence type="predicted"/>